<keyword evidence="4 9" id="KW-0028">Amino-acid biosynthesis</keyword>
<evidence type="ECO:0000256" key="1">
    <source>
        <dbReference type="ARBA" id="ARBA00003365"/>
    </source>
</evidence>
<gene>
    <name evidence="9" type="primary">trpA</name>
    <name evidence="12" type="ORF">SAMN05216199_3345</name>
</gene>
<evidence type="ECO:0000313" key="12">
    <source>
        <dbReference type="EMBL" id="SES40116.1"/>
    </source>
</evidence>
<evidence type="ECO:0000256" key="2">
    <source>
        <dbReference type="ARBA" id="ARBA00004733"/>
    </source>
</evidence>
<comment type="catalytic activity">
    <reaction evidence="8 9">
        <text>(1S,2R)-1-C-(indol-3-yl)glycerol 3-phosphate + L-serine = D-glyceraldehyde 3-phosphate + L-tryptophan + H2O</text>
        <dbReference type="Rhea" id="RHEA:10532"/>
        <dbReference type="ChEBI" id="CHEBI:15377"/>
        <dbReference type="ChEBI" id="CHEBI:33384"/>
        <dbReference type="ChEBI" id="CHEBI:57912"/>
        <dbReference type="ChEBI" id="CHEBI:58866"/>
        <dbReference type="ChEBI" id="CHEBI:59776"/>
        <dbReference type="EC" id="4.2.1.20"/>
    </reaction>
</comment>
<reference evidence="13" key="1">
    <citation type="submission" date="2016-10" db="EMBL/GenBank/DDBJ databases">
        <authorList>
            <person name="Varghese N."/>
            <person name="Submissions S."/>
        </authorList>
    </citation>
    <scope>NUCLEOTIDE SEQUENCE [LARGE SCALE GENOMIC DNA]</scope>
    <source>
        <strain evidence="13">CGMCC 1.6963</strain>
    </source>
</reference>
<keyword evidence="7 9" id="KW-0456">Lyase</keyword>
<dbReference type="PANTHER" id="PTHR43406:SF1">
    <property type="entry name" value="TRYPTOPHAN SYNTHASE ALPHA CHAIN, CHLOROPLASTIC"/>
    <property type="match status" value="1"/>
</dbReference>
<dbReference type="PANTHER" id="PTHR43406">
    <property type="entry name" value="TRYPTOPHAN SYNTHASE, ALPHA CHAIN"/>
    <property type="match status" value="1"/>
</dbReference>
<dbReference type="HAMAP" id="MF_00131">
    <property type="entry name" value="Trp_synth_alpha"/>
    <property type="match status" value="1"/>
</dbReference>
<dbReference type="InterPro" id="IPR018204">
    <property type="entry name" value="Trp_synthase_alpha_AS"/>
</dbReference>
<dbReference type="PROSITE" id="PS00167">
    <property type="entry name" value="TRP_SYNTHASE_ALPHA"/>
    <property type="match status" value="1"/>
</dbReference>
<dbReference type="GO" id="GO:0005829">
    <property type="term" value="C:cytosol"/>
    <property type="evidence" value="ECO:0007669"/>
    <property type="project" value="TreeGrafter"/>
</dbReference>
<feature type="active site" description="Proton acceptor" evidence="9">
    <location>
        <position position="78"/>
    </location>
</feature>
<evidence type="ECO:0000256" key="9">
    <source>
        <dbReference type="HAMAP-Rule" id="MF_00131"/>
    </source>
</evidence>
<keyword evidence="6 9" id="KW-0057">Aromatic amino acid biosynthesis</keyword>
<name>A0A1H9X1Q8_9MICO</name>
<dbReference type="Pfam" id="PF00290">
    <property type="entry name" value="Trp_syntA"/>
    <property type="match status" value="1"/>
</dbReference>
<evidence type="ECO:0000313" key="13">
    <source>
        <dbReference type="Proteomes" id="UP000199019"/>
    </source>
</evidence>
<dbReference type="Proteomes" id="UP000199019">
    <property type="component" value="Unassembled WGS sequence"/>
</dbReference>
<dbReference type="InterPro" id="IPR013785">
    <property type="entry name" value="Aldolase_TIM"/>
</dbReference>
<keyword evidence="13" id="KW-1185">Reference proteome</keyword>
<sequence>MSAASPTSTAGSTQAAAPTGTAAAAGPEAGLGVGGVLQRCREEGRAALVGYLPVGFPDVPGSVRAMVAMVEAGVDIVEVGVPYSDPLMDGPVIAYAADQALKRGARVHDLFTATRAIRDAGAPPLGMTYWNLMLHYGPMAFARDLAAAGGAGMITPDLVPDEAAAWIEATDETGLDRVFLVAPSSTEQRLVSVTSACRGFVYAASHMGVTGARADLGDAASVIVGRTKAVTDKPVCVGLGVSTRAQAAEVASFADGVIVGSALVRCLTEADDLDSGIARLRDVVAELAAGVREGTRA</sequence>
<dbReference type="AlphaFoldDB" id="A0A1H9X1Q8"/>
<evidence type="ECO:0000256" key="11">
    <source>
        <dbReference type="SAM" id="MobiDB-lite"/>
    </source>
</evidence>
<dbReference type="GO" id="GO:0004834">
    <property type="term" value="F:tryptophan synthase activity"/>
    <property type="evidence" value="ECO:0007669"/>
    <property type="project" value="UniProtKB-UniRule"/>
</dbReference>
<protein>
    <recommendedName>
        <fullName evidence="9">Tryptophan synthase alpha chain</fullName>
        <ecNumber evidence="9">4.2.1.20</ecNumber>
    </recommendedName>
</protein>
<evidence type="ECO:0000256" key="8">
    <source>
        <dbReference type="ARBA" id="ARBA00049047"/>
    </source>
</evidence>
<dbReference type="NCBIfam" id="TIGR00262">
    <property type="entry name" value="trpA"/>
    <property type="match status" value="1"/>
</dbReference>
<evidence type="ECO:0000256" key="7">
    <source>
        <dbReference type="ARBA" id="ARBA00023239"/>
    </source>
</evidence>
<dbReference type="InterPro" id="IPR011060">
    <property type="entry name" value="RibuloseP-bd_barrel"/>
</dbReference>
<feature type="region of interest" description="Disordered" evidence="11">
    <location>
        <begin position="1"/>
        <end position="24"/>
    </location>
</feature>
<dbReference type="SUPFAM" id="SSF51366">
    <property type="entry name" value="Ribulose-phoshate binding barrel"/>
    <property type="match status" value="1"/>
</dbReference>
<dbReference type="EC" id="4.2.1.20" evidence="9"/>
<dbReference type="OrthoDB" id="9804578at2"/>
<keyword evidence="5 9" id="KW-0822">Tryptophan biosynthesis</keyword>
<feature type="active site" description="Proton acceptor" evidence="9">
    <location>
        <position position="89"/>
    </location>
</feature>
<dbReference type="UniPathway" id="UPA00035">
    <property type="reaction ID" value="UER00044"/>
</dbReference>
<dbReference type="CDD" id="cd04724">
    <property type="entry name" value="Tryptophan_synthase_alpha"/>
    <property type="match status" value="1"/>
</dbReference>
<dbReference type="Gene3D" id="3.20.20.70">
    <property type="entry name" value="Aldolase class I"/>
    <property type="match status" value="1"/>
</dbReference>
<evidence type="ECO:0000256" key="5">
    <source>
        <dbReference type="ARBA" id="ARBA00022822"/>
    </source>
</evidence>
<comment type="similarity">
    <text evidence="9 10">Belongs to the TrpA family.</text>
</comment>
<evidence type="ECO:0000256" key="3">
    <source>
        <dbReference type="ARBA" id="ARBA00011270"/>
    </source>
</evidence>
<dbReference type="FunFam" id="3.20.20.70:FF:000037">
    <property type="entry name" value="Tryptophan synthase alpha chain"/>
    <property type="match status" value="1"/>
</dbReference>
<evidence type="ECO:0000256" key="10">
    <source>
        <dbReference type="RuleBase" id="RU003662"/>
    </source>
</evidence>
<dbReference type="RefSeq" id="WP_091760645.1">
    <property type="nucleotide sequence ID" value="NZ_FOHB01000006.1"/>
</dbReference>
<comment type="function">
    <text evidence="1 9">The alpha subunit is responsible for the aldol cleavage of indoleglycerol phosphate to indole and glyceraldehyde 3-phosphate.</text>
</comment>
<evidence type="ECO:0000256" key="4">
    <source>
        <dbReference type="ARBA" id="ARBA00022605"/>
    </source>
</evidence>
<accession>A0A1H9X1Q8</accession>
<dbReference type="EMBL" id="FOHB01000006">
    <property type="protein sequence ID" value="SES40116.1"/>
    <property type="molecule type" value="Genomic_DNA"/>
</dbReference>
<evidence type="ECO:0000256" key="6">
    <source>
        <dbReference type="ARBA" id="ARBA00023141"/>
    </source>
</evidence>
<comment type="pathway">
    <text evidence="2 9">Amino-acid biosynthesis; L-tryptophan biosynthesis; L-tryptophan from chorismate: step 5/5.</text>
</comment>
<organism evidence="12 13">
    <name type="scientific">Pedococcus cremeus</name>
    <dbReference type="NCBI Taxonomy" id="587636"/>
    <lineage>
        <taxon>Bacteria</taxon>
        <taxon>Bacillati</taxon>
        <taxon>Actinomycetota</taxon>
        <taxon>Actinomycetes</taxon>
        <taxon>Micrococcales</taxon>
        <taxon>Intrasporangiaceae</taxon>
        <taxon>Pedococcus</taxon>
    </lineage>
</organism>
<dbReference type="InterPro" id="IPR002028">
    <property type="entry name" value="Trp_synthase_suA"/>
</dbReference>
<comment type="subunit">
    <text evidence="3 9">Tetramer of two alpha and two beta chains.</text>
</comment>
<proteinExistence type="inferred from homology"/>
<dbReference type="STRING" id="587636.SAMN05216199_3345"/>